<sequence length="405" mass="45387">MRFTPLAISLAAGLSTQLALPESKIKDLKPLQFKPDGTFHISVFSDTHVAMYANSARGPKQDAKTAKVMETVLDIEKPDFAVLNGDLINGDDTKLHNSTEWVDRVVKPFVDRGITWGSSYGNHDHQPNLSGDLLLDREQTWPGARTTKMVHGENAGTTNYYLPVYPAECTNVCKCKPLLLLWFFDSRGGYYFQKRDSKGRAVHHPNWVDDSVVEWFEKTNEKLRKKYKTVIPSLGFVHIPLYAMVKQQEGGIHPNRQPGINDETVSPQAQGWCIDGTRTWETNCKYGMQDVPFMQAIAKTPGIMGLFSGHDHANSWCYKWDGKLPDMTVQGNGVNLCFGQHSGYGGYGDWVRGSRELIVSREKLKDLVVESHIRLESGKVVGAISLNATYGQDEYPATPNDKTYL</sequence>
<dbReference type="AlphaFoldDB" id="A0A0A1SLL5"/>
<feature type="signal peptide" evidence="1">
    <location>
        <begin position="1"/>
        <end position="19"/>
    </location>
</feature>
<evidence type="ECO:0000259" key="2">
    <source>
        <dbReference type="Pfam" id="PF00149"/>
    </source>
</evidence>
<keyword evidence="1" id="KW-0732">Signal</keyword>
<name>A0A0A1SLL5_9HYPO</name>
<keyword evidence="4" id="KW-1185">Reference proteome</keyword>
<dbReference type="HOGENOM" id="CLU_019692_1_1_1"/>
<accession>A0A0A1SLL5</accession>
<evidence type="ECO:0000256" key="1">
    <source>
        <dbReference type="SAM" id="SignalP"/>
    </source>
</evidence>
<evidence type="ECO:0000313" key="3">
    <source>
        <dbReference type="EMBL" id="CEJ81158.1"/>
    </source>
</evidence>
<proteinExistence type="predicted"/>
<protein>
    <recommendedName>
        <fullName evidence="2">Calcineurin-like phosphoesterase domain-containing protein</fullName>
    </recommendedName>
</protein>
<dbReference type="InterPro" id="IPR029052">
    <property type="entry name" value="Metallo-depent_PP-like"/>
</dbReference>
<evidence type="ECO:0000313" key="4">
    <source>
        <dbReference type="Proteomes" id="UP000039046"/>
    </source>
</evidence>
<dbReference type="GO" id="GO:0005737">
    <property type="term" value="C:cytoplasm"/>
    <property type="evidence" value="ECO:0007669"/>
    <property type="project" value="TreeGrafter"/>
</dbReference>
<dbReference type="PANTHER" id="PTHR32440">
    <property type="entry name" value="PHOSPHATASE DCR2-RELATED-RELATED"/>
    <property type="match status" value="1"/>
</dbReference>
<dbReference type="Proteomes" id="UP000039046">
    <property type="component" value="Unassembled WGS sequence"/>
</dbReference>
<dbReference type="EMBL" id="CDHN01000001">
    <property type="protein sequence ID" value="CEJ81158.1"/>
    <property type="molecule type" value="Genomic_DNA"/>
</dbReference>
<dbReference type="PANTHER" id="PTHR32440:SF11">
    <property type="entry name" value="METALLOPHOSPHOESTERASE DOMAIN-CONTAINING PROTEIN"/>
    <property type="match status" value="1"/>
</dbReference>
<feature type="chain" id="PRO_5001978818" description="Calcineurin-like phosphoesterase domain-containing protein" evidence="1">
    <location>
        <begin position="20"/>
        <end position="405"/>
    </location>
</feature>
<organism evidence="3 4">
    <name type="scientific">[Torrubiella] hemipterigena</name>
    <dbReference type="NCBI Taxonomy" id="1531966"/>
    <lineage>
        <taxon>Eukaryota</taxon>
        <taxon>Fungi</taxon>
        <taxon>Dikarya</taxon>
        <taxon>Ascomycota</taxon>
        <taxon>Pezizomycotina</taxon>
        <taxon>Sordariomycetes</taxon>
        <taxon>Hypocreomycetidae</taxon>
        <taxon>Hypocreales</taxon>
        <taxon>Clavicipitaceae</taxon>
        <taxon>Clavicipitaceae incertae sedis</taxon>
        <taxon>'Torrubiella' clade</taxon>
    </lineage>
</organism>
<dbReference type="OrthoDB" id="783096at2759"/>
<reference evidence="3 4" key="1">
    <citation type="journal article" date="2015" name="Genome Announc.">
        <title>Draft Genome Sequence and Gene Annotation of the Entomopathogenic Fungus Verticillium hemipterigenum.</title>
        <authorList>
            <person name="Horn F."/>
            <person name="Habel A."/>
            <person name="Scharf D.H."/>
            <person name="Dworschak J."/>
            <person name="Brakhage A.A."/>
            <person name="Guthke R."/>
            <person name="Hertweck C."/>
            <person name="Linde J."/>
        </authorList>
    </citation>
    <scope>NUCLEOTIDE SEQUENCE [LARGE SCALE GENOMIC DNA]</scope>
</reference>
<dbReference type="InterPro" id="IPR004843">
    <property type="entry name" value="Calcineurin-like_PHP"/>
</dbReference>
<gene>
    <name evidence="3" type="ORF">VHEMI01302</name>
</gene>
<dbReference type="Gene3D" id="3.60.21.10">
    <property type="match status" value="1"/>
</dbReference>
<dbReference type="Pfam" id="PF00149">
    <property type="entry name" value="Metallophos"/>
    <property type="match status" value="1"/>
</dbReference>
<dbReference type="STRING" id="1531966.A0A0A1SLL5"/>
<dbReference type="SUPFAM" id="SSF56300">
    <property type="entry name" value="Metallo-dependent phosphatases"/>
    <property type="match status" value="1"/>
</dbReference>
<dbReference type="GO" id="GO:0016788">
    <property type="term" value="F:hydrolase activity, acting on ester bonds"/>
    <property type="evidence" value="ECO:0007669"/>
    <property type="project" value="TreeGrafter"/>
</dbReference>
<feature type="domain" description="Calcineurin-like phosphoesterase" evidence="2">
    <location>
        <begin position="40"/>
        <end position="254"/>
    </location>
</feature>
<dbReference type="CDD" id="cd07383">
    <property type="entry name" value="MPP_Dcr2"/>
    <property type="match status" value="1"/>
</dbReference>